<evidence type="ECO:0000259" key="1">
    <source>
        <dbReference type="Pfam" id="PF20150"/>
    </source>
</evidence>
<dbReference type="GeneID" id="85459599"/>
<comment type="caution">
    <text evidence="2">The sequence shown here is derived from an EMBL/GenBank/DDBJ whole genome shotgun (WGS) entry which is preliminary data.</text>
</comment>
<evidence type="ECO:0000313" key="2">
    <source>
        <dbReference type="EMBL" id="KAK1674711.1"/>
    </source>
</evidence>
<dbReference type="EMBL" id="JAHMHR010000024">
    <property type="protein sequence ID" value="KAK1674711.1"/>
    <property type="molecule type" value="Genomic_DNA"/>
</dbReference>
<name>A0AAJ0AIV3_9PEZI</name>
<protein>
    <recommendedName>
        <fullName evidence="1">2EXR domain-containing protein</fullName>
    </recommendedName>
</protein>
<organism evidence="2 3">
    <name type="scientific">Colletotrichum godetiae</name>
    <dbReference type="NCBI Taxonomy" id="1209918"/>
    <lineage>
        <taxon>Eukaryota</taxon>
        <taxon>Fungi</taxon>
        <taxon>Dikarya</taxon>
        <taxon>Ascomycota</taxon>
        <taxon>Pezizomycotina</taxon>
        <taxon>Sordariomycetes</taxon>
        <taxon>Hypocreomycetidae</taxon>
        <taxon>Glomerellales</taxon>
        <taxon>Glomerellaceae</taxon>
        <taxon>Colletotrichum</taxon>
        <taxon>Colletotrichum acutatum species complex</taxon>
    </lineage>
</organism>
<dbReference type="AlphaFoldDB" id="A0AAJ0AIV3"/>
<dbReference type="Proteomes" id="UP001224890">
    <property type="component" value="Unassembled WGS sequence"/>
</dbReference>
<dbReference type="Pfam" id="PF20150">
    <property type="entry name" value="2EXR"/>
    <property type="match status" value="1"/>
</dbReference>
<proteinExistence type="predicted"/>
<reference evidence="2" key="1">
    <citation type="submission" date="2021-06" db="EMBL/GenBank/DDBJ databases">
        <title>Comparative genomics, transcriptomics and evolutionary studies reveal genomic signatures of adaptation to plant cell wall in hemibiotrophic fungi.</title>
        <authorList>
            <consortium name="DOE Joint Genome Institute"/>
            <person name="Baroncelli R."/>
            <person name="Diaz J.F."/>
            <person name="Benocci T."/>
            <person name="Peng M."/>
            <person name="Battaglia E."/>
            <person name="Haridas S."/>
            <person name="Andreopoulos W."/>
            <person name="Labutti K."/>
            <person name="Pangilinan J."/>
            <person name="Floch G.L."/>
            <person name="Makela M.R."/>
            <person name="Henrissat B."/>
            <person name="Grigoriev I.V."/>
            <person name="Crouch J.A."/>
            <person name="De Vries R.P."/>
            <person name="Sukno S.A."/>
            <person name="Thon M.R."/>
        </authorList>
    </citation>
    <scope>NUCLEOTIDE SEQUENCE</scope>
    <source>
        <strain evidence="2">CBS 193.32</strain>
    </source>
</reference>
<gene>
    <name evidence="2" type="ORF">BDP55DRAFT_666013</name>
</gene>
<feature type="domain" description="2EXR" evidence="1">
    <location>
        <begin position="4"/>
        <end position="61"/>
    </location>
</feature>
<dbReference type="RefSeq" id="XP_060428714.1">
    <property type="nucleotide sequence ID" value="XM_060575073.1"/>
</dbReference>
<sequence>MASFEKFPHLPVELRQAIWRFSLPDKDEPEVCVVTYLSRDTVYTAFSVLMHVCQDSRHFVQNSKASGIEFRFSDEAKF</sequence>
<accession>A0AAJ0AIV3</accession>
<dbReference type="InterPro" id="IPR045518">
    <property type="entry name" value="2EXR"/>
</dbReference>
<evidence type="ECO:0000313" key="3">
    <source>
        <dbReference type="Proteomes" id="UP001224890"/>
    </source>
</evidence>
<keyword evidence="3" id="KW-1185">Reference proteome</keyword>